<dbReference type="EMBL" id="VKAC01000007">
    <property type="protein sequence ID" value="TXR55709.1"/>
    <property type="molecule type" value="Genomic_DNA"/>
</dbReference>
<protein>
    <recommendedName>
        <fullName evidence="2">General stress protein 17M-like domain-containing protein</fullName>
    </recommendedName>
</protein>
<comment type="caution">
    <text evidence="3">The sequence shown here is derived from an EMBL/GenBank/DDBJ whole genome shotgun (WGS) entry which is preliminary data.</text>
</comment>
<dbReference type="Proteomes" id="UP000321234">
    <property type="component" value="Unassembled WGS sequence"/>
</dbReference>
<gene>
    <name evidence="3" type="ORF">FMM08_12795</name>
</gene>
<keyword evidence="4" id="KW-1185">Reference proteome</keyword>
<sequence>MAQTTDSTVSAPTATEDLVGRYREYADAQRAVDTLSDAGFPVGSVRIVGRDVTIVEQVTGRLTKARATGLGAASGAWFGLFIGLLMALFSVGGFSALLLVGLVIGAFWGAVFGFFGHLATGGQRDFSSVRSLAAGSYDVLTDTGLGERARAVLSGTTAA</sequence>
<dbReference type="InterPro" id="IPR025889">
    <property type="entry name" value="GSP17M-like_dom"/>
</dbReference>
<dbReference type="OrthoDB" id="3381462at2"/>
<organism evidence="3 4">
    <name type="scientific">Quadrisphaera setariae</name>
    <dbReference type="NCBI Taxonomy" id="2593304"/>
    <lineage>
        <taxon>Bacteria</taxon>
        <taxon>Bacillati</taxon>
        <taxon>Actinomycetota</taxon>
        <taxon>Actinomycetes</taxon>
        <taxon>Kineosporiales</taxon>
        <taxon>Kineosporiaceae</taxon>
        <taxon>Quadrisphaera</taxon>
    </lineage>
</organism>
<keyword evidence="1" id="KW-1133">Transmembrane helix</keyword>
<reference evidence="3 4" key="1">
    <citation type="submission" date="2019-07" db="EMBL/GenBank/DDBJ databases">
        <title>Quadrisphaera sp. strain DD2A genome sequencing and assembly.</title>
        <authorList>
            <person name="Kim I."/>
        </authorList>
    </citation>
    <scope>NUCLEOTIDE SEQUENCE [LARGE SCALE GENOMIC DNA]</scope>
    <source>
        <strain evidence="3 4">DD2A</strain>
    </source>
</reference>
<feature type="domain" description="General stress protein 17M-like" evidence="2">
    <location>
        <begin position="18"/>
        <end position="91"/>
    </location>
</feature>
<evidence type="ECO:0000259" key="2">
    <source>
        <dbReference type="Pfam" id="PF11181"/>
    </source>
</evidence>
<feature type="transmembrane region" description="Helical" evidence="1">
    <location>
        <begin position="70"/>
        <end position="91"/>
    </location>
</feature>
<dbReference type="RefSeq" id="WP_147926765.1">
    <property type="nucleotide sequence ID" value="NZ_VKAC01000007.1"/>
</dbReference>
<proteinExistence type="predicted"/>
<evidence type="ECO:0000256" key="1">
    <source>
        <dbReference type="SAM" id="Phobius"/>
    </source>
</evidence>
<feature type="transmembrane region" description="Helical" evidence="1">
    <location>
        <begin position="97"/>
        <end position="120"/>
    </location>
</feature>
<dbReference type="Pfam" id="PF11181">
    <property type="entry name" value="YflT"/>
    <property type="match status" value="1"/>
</dbReference>
<keyword evidence="1" id="KW-0812">Transmembrane</keyword>
<accession>A0A5C8ZEI9</accession>
<name>A0A5C8ZEI9_9ACTN</name>
<evidence type="ECO:0000313" key="3">
    <source>
        <dbReference type="EMBL" id="TXR55709.1"/>
    </source>
</evidence>
<keyword evidence="1" id="KW-0472">Membrane</keyword>
<dbReference type="AlphaFoldDB" id="A0A5C8ZEI9"/>
<evidence type="ECO:0000313" key="4">
    <source>
        <dbReference type="Proteomes" id="UP000321234"/>
    </source>
</evidence>